<feature type="active site" description="Acyl-thioester intermediate" evidence="2">
    <location>
        <position position="231"/>
    </location>
</feature>
<protein>
    <submittedName>
        <fullName evidence="4">Sortase</fullName>
    </submittedName>
</protein>
<dbReference type="KEGG" id="rmar:GBA65_08390"/>
<dbReference type="EMBL" id="CP045121">
    <property type="protein sequence ID" value="QIN78537.1"/>
    <property type="molecule type" value="Genomic_DNA"/>
</dbReference>
<evidence type="ECO:0000313" key="4">
    <source>
        <dbReference type="EMBL" id="QIN78537.1"/>
    </source>
</evidence>
<feature type="compositionally biased region" description="Basic and acidic residues" evidence="3">
    <location>
        <begin position="54"/>
        <end position="67"/>
    </location>
</feature>
<organism evidence="4 5">
    <name type="scientific">Rubrobacter marinus</name>
    <dbReference type="NCBI Taxonomy" id="2653852"/>
    <lineage>
        <taxon>Bacteria</taxon>
        <taxon>Bacillati</taxon>
        <taxon>Actinomycetota</taxon>
        <taxon>Rubrobacteria</taxon>
        <taxon>Rubrobacterales</taxon>
        <taxon>Rubrobacteraceae</taxon>
        <taxon>Rubrobacter</taxon>
    </lineage>
</organism>
<dbReference type="AlphaFoldDB" id="A0A6G8PWL5"/>
<evidence type="ECO:0000256" key="1">
    <source>
        <dbReference type="ARBA" id="ARBA00022801"/>
    </source>
</evidence>
<dbReference type="Pfam" id="PF04203">
    <property type="entry name" value="Sortase"/>
    <property type="match status" value="1"/>
</dbReference>
<feature type="active site" description="Proton donor/acceptor" evidence="2">
    <location>
        <position position="165"/>
    </location>
</feature>
<feature type="compositionally biased region" description="Basic and acidic residues" evidence="3">
    <location>
        <begin position="31"/>
        <end position="41"/>
    </location>
</feature>
<gene>
    <name evidence="4" type="ORF">GBA65_08390</name>
</gene>
<dbReference type="Proteomes" id="UP000502706">
    <property type="component" value="Chromosome"/>
</dbReference>
<sequence>MRGAGDRPRDEEPRRGGRPHRAEGAGCSCAPRDRRAPERRGAASPEIVEPPRPQTERRRGPPEDRRPRSTRRPPALPPAPEPAREATPNGPSVSPDELAAADGPRHYAPRRNAPFTLTVEALGVYDVPVANEAGDAALDRGPIHLPDTQMPWDEGEQKNIYIAGHRLGYRNTNSRLLFYHLDRLRAGDRVAIEGRGRVFEYRVSEMLVVDPSDRWAKAPVRGRDMVSLQTCTPIPTFEKRLVVRADRV</sequence>
<dbReference type="InterPro" id="IPR023365">
    <property type="entry name" value="Sortase_dom-sf"/>
</dbReference>
<feature type="region of interest" description="Disordered" evidence="3">
    <location>
        <begin position="1"/>
        <end position="109"/>
    </location>
</feature>
<evidence type="ECO:0000256" key="2">
    <source>
        <dbReference type="PIRSR" id="PIRSR605754-1"/>
    </source>
</evidence>
<evidence type="ECO:0000256" key="3">
    <source>
        <dbReference type="SAM" id="MobiDB-lite"/>
    </source>
</evidence>
<reference evidence="4 5" key="1">
    <citation type="submission" date="2019-10" db="EMBL/GenBank/DDBJ databases">
        <title>Rubrobacter sp nov SCSIO 52915 isolated from a deep-sea sediment in the South China Sea.</title>
        <authorList>
            <person name="Chen R.W."/>
        </authorList>
    </citation>
    <scope>NUCLEOTIDE SEQUENCE [LARGE SCALE GENOMIC DNA]</scope>
    <source>
        <strain evidence="4 5">SCSIO 52915</strain>
    </source>
</reference>
<feature type="compositionally biased region" description="Basic and acidic residues" evidence="3">
    <location>
        <begin position="1"/>
        <end position="23"/>
    </location>
</feature>
<dbReference type="NCBIfam" id="TIGR01076">
    <property type="entry name" value="sortase_fam"/>
    <property type="match status" value="1"/>
</dbReference>
<dbReference type="SUPFAM" id="SSF63817">
    <property type="entry name" value="Sortase"/>
    <property type="match status" value="1"/>
</dbReference>
<proteinExistence type="predicted"/>
<evidence type="ECO:0000313" key="5">
    <source>
        <dbReference type="Proteomes" id="UP000502706"/>
    </source>
</evidence>
<dbReference type="InterPro" id="IPR005754">
    <property type="entry name" value="Sortase"/>
</dbReference>
<dbReference type="CDD" id="cd05830">
    <property type="entry name" value="Sortase_E"/>
    <property type="match status" value="1"/>
</dbReference>
<dbReference type="InterPro" id="IPR042003">
    <property type="entry name" value="Sortase_E"/>
</dbReference>
<keyword evidence="5" id="KW-1185">Reference proteome</keyword>
<accession>A0A6G8PWL5</accession>
<keyword evidence="1" id="KW-0378">Hydrolase</keyword>
<dbReference type="Gene3D" id="2.40.260.10">
    <property type="entry name" value="Sortase"/>
    <property type="match status" value="1"/>
</dbReference>
<name>A0A6G8PWL5_9ACTN</name>
<dbReference type="GO" id="GO:0016787">
    <property type="term" value="F:hydrolase activity"/>
    <property type="evidence" value="ECO:0007669"/>
    <property type="project" value="UniProtKB-KW"/>
</dbReference>